<reference evidence="4" key="1">
    <citation type="journal article" date="2017" name="Nat. Microbiol.">
        <title>Global analysis of biosynthetic gene clusters reveals vast potential of secondary metabolite production in Penicillium species.</title>
        <authorList>
            <person name="Nielsen J.C."/>
            <person name="Grijseels S."/>
            <person name="Prigent S."/>
            <person name="Ji B."/>
            <person name="Dainat J."/>
            <person name="Nielsen K.F."/>
            <person name="Frisvad J.C."/>
            <person name="Workman M."/>
            <person name="Nielsen J."/>
        </authorList>
    </citation>
    <scope>NUCLEOTIDE SEQUENCE [LARGE SCALE GENOMIC DNA]</scope>
    <source>
        <strain evidence="4">IBT 31811</strain>
    </source>
</reference>
<feature type="region of interest" description="Disordered" evidence="1">
    <location>
        <begin position="29"/>
        <end position="61"/>
    </location>
</feature>
<dbReference type="STRING" id="416450.A0A1V6QEV6"/>
<dbReference type="AlphaFoldDB" id="A0A1V6QEV6"/>
<feature type="compositionally biased region" description="Polar residues" evidence="1">
    <location>
        <begin position="41"/>
        <end position="55"/>
    </location>
</feature>
<feature type="compositionally biased region" description="Polar residues" evidence="1">
    <location>
        <begin position="149"/>
        <end position="170"/>
    </location>
</feature>
<accession>A0A1V6QEV6</accession>
<feature type="region of interest" description="Disordered" evidence="1">
    <location>
        <begin position="149"/>
        <end position="182"/>
    </location>
</feature>
<protein>
    <recommendedName>
        <fullName evidence="2">Transcription factor TFIIIC triple barrel domain-containing protein</fullName>
    </recommendedName>
</protein>
<evidence type="ECO:0000256" key="1">
    <source>
        <dbReference type="SAM" id="MobiDB-lite"/>
    </source>
</evidence>
<feature type="region of interest" description="Disordered" evidence="1">
    <location>
        <begin position="256"/>
        <end position="275"/>
    </location>
</feature>
<organism evidence="3 4">
    <name type="scientific">Penicillium antarcticum</name>
    <dbReference type="NCBI Taxonomy" id="416450"/>
    <lineage>
        <taxon>Eukaryota</taxon>
        <taxon>Fungi</taxon>
        <taxon>Dikarya</taxon>
        <taxon>Ascomycota</taxon>
        <taxon>Pezizomycotina</taxon>
        <taxon>Eurotiomycetes</taxon>
        <taxon>Eurotiomycetidae</taxon>
        <taxon>Eurotiales</taxon>
        <taxon>Aspergillaceae</taxon>
        <taxon>Penicillium</taxon>
    </lineage>
</organism>
<feature type="compositionally biased region" description="Basic residues" evidence="1">
    <location>
        <begin position="29"/>
        <end position="38"/>
    </location>
</feature>
<dbReference type="Pfam" id="PF10419">
    <property type="entry name" value="TFIIIC_sub6"/>
    <property type="match status" value="1"/>
</dbReference>
<dbReference type="InterPro" id="IPR019481">
    <property type="entry name" value="TFIIIC_triple_barrel"/>
</dbReference>
<proteinExistence type="predicted"/>
<dbReference type="Gene3D" id="2.60.40.4370">
    <property type="match status" value="1"/>
</dbReference>
<dbReference type="EMBL" id="MDYN01000005">
    <property type="protein sequence ID" value="OQD87552.1"/>
    <property type="molecule type" value="Genomic_DNA"/>
</dbReference>
<evidence type="ECO:0000313" key="4">
    <source>
        <dbReference type="Proteomes" id="UP000191672"/>
    </source>
</evidence>
<sequence>MDSDSEYEYEYGTETESFYLNLDLTSHHGALRPPRRRDKSSAANTDDNGFSNQEAFTPIDTTERGVLPDERIQILGLHTCNPVVSYYNQIFSCSWADQIGTELVFANPDTDPDMDSHPTEPLHRGPSYELIAANSAKIIGRKATLITSSKGTDPNLNLATSAEASSQGPASQGVPRRAAPTHQTHFIQRLQEIKSAKGESDPVRTVMSQKRNVNIGDRVSGWARTEAQMAEIDRLNQRALQGDPEAQATLEQLIQELNASESSESDGSGDESSAS</sequence>
<gene>
    <name evidence="3" type="ORF">PENANT_c005G07754</name>
</gene>
<evidence type="ECO:0000259" key="2">
    <source>
        <dbReference type="Pfam" id="PF10419"/>
    </source>
</evidence>
<comment type="caution">
    <text evidence="3">The sequence shown here is derived from an EMBL/GenBank/DDBJ whole genome shotgun (WGS) entry which is preliminary data.</text>
</comment>
<evidence type="ECO:0000313" key="3">
    <source>
        <dbReference type="EMBL" id="OQD87552.1"/>
    </source>
</evidence>
<feature type="domain" description="Transcription factor TFIIIC triple barrel" evidence="2">
    <location>
        <begin position="13"/>
        <end position="145"/>
    </location>
</feature>
<dbReference type="OrthoDB" id="1877767at2759"/>
<dbReference type="Proteomes" id="UP000191672">
    <property type="component" value="Unassembled WGS sequence"/>
</dbReference>
<name>A0A1V6QEV6_9EURO</name>
<keyword evidence="4" id="KW-1185">Reference proteome</keyword>